<accession>A0A246GJB7</accession>
<dbReference type="Gene3D" id="3.40.50.720">
    <property type="entry name" value="NAD(P)-binding Rossmann-like Domain"/>
    <property type="match status" value="1"/>
</dbReference>
<dbReference type="PANTHER" id="PTHR11092:SF0">
    <property type="entry name" value="EPIMERASE FAMILY PROTEIN SDR39U1"/>
    <property type="match status" value="1"/>
</dbReference>
<feature type="domain" description="NAD-dependent epimerase/dehydratase" evidence="2">
    <location>
        <begin position="3"/>
        <end position="224"/>
    </location>
</feature>
<evidence type="ECO:0000259" key="2">
    <source>
        <dbReference type="Pfam" id="PF01370"/>
    </source>
</evidence>
<organism evidence="4 5">
    <name type="scientific">Flavobacterium davisii</name>
    <dbReference type="NCBI Taxonomy" id="2906077"/>
    <lineage>
        <taxon>Bacteria</taxon>
        <taxon>Pseudomonadati</taxon>
        <taxon>Bacteroidota</taxon>
        <taxon>Flavobacteriia</taxon>
        <taxon>Flavobacteriales</taxon>
        <taxon>Flavobacteriaceae</taxon>
        <taxon>Flavobacterium</taxon>
    </lineage>
</organism>
<proteinExistence type="inferred from homology"/>
<dbReference type="Proteomes" id="UP000197768">
    <property type="component" value="Unassembled WGS sequence"/>
</dbReference>
<dbReference type="InterPro" id="IPR013549">
    <property type="entry name" value="DUF1731"/>
</dbReference>
<protein>
    <submittedName>
        <fullName evidence="4">TIGR01777 family protein</fullName>
    </submittedName>
</protein>
<dbReference type="AlphaFoldDB" id="A0A246GJB7"/>
<dbReference type="InterPro" id="IPR036291">
    <property type="entry name" value="NAD(P)-bd_dom_sf"/>
</dbReference>
<dbReference type="SUPFAM" id="SSF51735">
    <property type="entry name" value="NAD(P)-binding Rossmann-fold domains"/>
    <property type="match status" value="1"/>
</dbReference>
<gene>
    <name evidence="4" type="ORF">BWK59_06565</name>
</gene>
<reference evidence="4 5" key="1">
    <citation type="journal article" date="2017" name="Infect. Genet. Evol.">
        <title>Comparative genome analysis of fish pathogen Flavobacterium columnare reveals extensive sequence diversity within the species.</title>
        <authorList>
            <person name="Kayansamruaj P."/>
            <person name="Dong H.T."/>
            <person name="Hirono I."/>
            <person name="Kondo H."/>
            <person name="Senapin S."/>
            <person name="Rodkhum C."/>
        </authorList>
    </citation>
    <scope>NUCLEOTIDE SEQUENCE [LARGE SCALE GENOMIC DNA]</scope>
    <source>
        <strain evidence="4 5">1215</strain>
    </source>
</reference>
<evidence type="ECO:0000313" key="4">
    <source>
        <dbReference type="EMBL" id="OWP84202.1"/>
    </source>
</evidence>
<dbReference type="RefSeq" id="WP_088392235.1">
    <property type="nucleotide sequence ID" value="NZ_MTCZ01000048.1"/>
</dbReference>
<comment type="similarity">
    <text evidence="1">Belongs to the NAD(P)-dependent epimerase/dehydratase family. SDR39U1 subfamily.</text>
</comment>
<dbReference type="Pfam" id="PF01370">
    <property type="entry name" value="Epimerase"/>
    <property type="match status" value="1"/>
</dbReference>
<evidence type="ECO:0000313" key="5">
    <source>
        <dbReference type="Proteomes" id="UP000197768"/>
    </source>
</evidence>
<sequence length="303" mass="34461">MKVLVTGATGLVGKEIVKMLHAKGMFVHFLTTSKKKLQHSNKTKGFYWNPKKGEIDAACIEEVSAIIHLAGAPISKRWTSRYKKEILESRVLPLQMLYKLLQKNPNQVQSVVSASAVGVYPSSIEKYYSEDFMNFNDSFLTNVVKSWEESVDKFVDLNIRVCKLRIGLVLSSKGGVLPEILNPLRLGLGILFGSGQQWQSWIHIKDLARLFLFALENQIQGVYNAVAPDPVTHKEFMLTLDLFKQKPLIVLQLPKFLMKLILGEKYLLLYDSQRVSSVKIQQIGFQFQYVNLEDALNDLLNRN</sequence>
<dbReference type="EMBL" id="MTCZ01000048">
    <property type="protein sequence ID" value="OWP84202.1"/>
    <property type="molecule type" value="Genomic_DNA"/>
</dbReference>
<dbReference type="NCBIfam" id="TIGR01777">
    <property type="entry name" value="yfcH"/>
    <property type="match status" value="1"/>
</dbReference>
<dbReference type="InterPro" id="IPR001509">
    <property type="entry name" value="Epimerase_deHydtase"/>
</dbReference>
<dbReference type="InterPro" id="IPR010099">
    <property type="entry name" value="SDR39U1"/>
</dbReference>
<dbReference type="Pfam" id="PF08338">
    <property type="entry name" value="DUF1731"/>
    <property type="match status" value="1"/>
</dbReference>
<evidence type="ECO:0000259" key="3">
    <source>
        <dbReference type="Pfam" id="PF08338"/>
    </source>
</evidence>
<evidence type="ECO:0000256" key="1">
    <source>
        <dbReference type="ARBA" id="ARBA00009353"/>
    </source>
</evidence>
<feature type="domain" description="DUF1731" evidence="3">
    <location>
        <begin position="253"/>
        <end position="299"/>
    </location>
</feature>
<comment type="caution">
    <text evidence="4">The sequence shown here is derived from an EMBL/GenBank/DDBJ whole genome shotgun (WGS) entry which is preliminary data.</text>
</comment>
<dbReference type="PANTHER" id="PTHR11092">
    <property type="entry name" value="SUGAR NUCLEOTIDE EPIMERASE RELATED"/>
    <property type="match status" value="1"/>
</dbReference>
<name>A0A246GJB7_9FLAO</name>